<protein>
    <submittedName>
        <fullName evidence="1">Uncharacterized protein</fullName>
    </submittedName>
</protein>
<name>A0A135SK20_9PEZI</name>
<keyword evidence="2" id="KW-1185">Reference proteome</keyword>
<organism evidence="1 2">
    <name type="scientific">Colletotrichum nymphaeae SA-01</name>
    <dbReference type="NCBI Taxonomy" id="1460502"/>
    <lineage>
        <taxon>Eukaryota</taxon>
        <taxon>Fungi</taxon>
        <taxon>Dikarya</taxon>
        <taxon>Ascomycota</taxon>
        <taxon>Pezizomycotina</taxon>
        <taxon>Sordariomycetes</taxon>
        <taxon>Hypocreomycetidae</taxon>
        <taxon>Glomerellales</taxon>
        <taxon>Glomerellaceae</taxon>
        <taxon>Colletotrichum</taxon>
        <taxon>Colletotrichum acutatum species complex</taxon>
    </lineage>
</organism>
<dbReference type="Proteomes" id="UP000070054">
    <property type="component" value="Unassembled WGS sequence"/>
</dbReference>
<comment type="caution">
    <text evidence="1">The sequence shown here is derived from an EMBL/GenBank/DDBJ whole genome shotgun (WGS) entry which is preliminary data.</text>
</comment>
<evidence type="ECO:0000313" key="1">
    <source>
        <dbReference type="EMBL" id="KXH36270.1"/>
    </source>
</evidence>
<feature type="non-terminal residue" evidence="1">
    <location>
        <position position="1"/>
    </location>
</feature>
<gene>
    <name evidence="1" type="ORF">CNYM01_13951</name>
</gene>
<accession>A0A135SK20</accession>
<proteinExistence type="predicted"/>
<sequence length="159" mass="17985">TDLEVSLLRYSVPVKFGTWSSCRGVRQLPHGAGNMYRCSTSTNSSLRQSFEWPRQLRGCRMSTSVASTSIRNRETSKIYLHHQLRLKAVFGCHNKNLSSPIQHKSVEPCHPLHLNHHAPIGSRFTTKTTTDDGSAVAVRGFHFTRSPRYLCLNPEMGNY</sequence>
<reference evidence="1 2" key="1">
    <citation type="submission" date="2014-02" db="EMBL/GenBank/DDBJ databases">
        <title>The genome sequence of Colletotrichum nymphaeae SA-01.</title>
        <authorList>
            <person name="Baroncelli R."/>
            <person name="Thon M.R."/>
        </authorList>
    </citation>
    <scope>NUCLEOTIDE SEQUENCE [LARGE SCALE GENOMIC DNA]</scope>
    <source>
        <strain evidence="1 2">SA-01</strain>
    </source>
</reference>
<evidence type="ECO:0000313" key="2">
    <source>
        <dbReference type="Proteomes" id="UP000070054"/>
    </source>
</evidence>
<dbReference type="AlphaFoldDB" id="A0A135SK20"/>
<dbReference type="EMBL" id="JEMN01001480">
    <property type="protein sequence ID" value="KXH36270.1"/>
    <property type="molecule type" value="Genomic_DNA"/>
</dbReference>